<organism evidence="1 2">
    <name type="scientific">Leptospira santarosai serovar Arenal str. MAVJ 401</name>
    <dbReference type="NCBI Taxonomy" id="1049976"/>
    <lineage>
        <taxon>Bacteria</taxon>
        <taxon>Pseudomonadati</taxon>
        <taxon>Spirochaetota</taxon>
        <taxon>Spirochaetia</taxon>
        <taxon>Leptospirales</taxon>
        <taxon>Leptospiraceae</taxon>
        <taxon>Leptospira</taxon>
    </lineage>
</organism>
<dbReference type="EMBL" id="AHMU02000001">
    <property type="protein sequence ID" value="EMN23680.1"/>
    <property type="molecule type" value="Genomic_DNA"/>
</dbReference>
<name>M6JVL1_9LEPT</name>
<dbReference type="Proteomes" id="UP000012106">
    <property type="component" value="Unassembled WGS sequence"/>
</dbReference>
<protein>
    <submittedName>
        <fullName evidence="1">Uncharacterized protein</fullName>
    </submittedName>
</protein>
<proteinExistence type="predicted"/>
<reference evidence="1 2" key="1">
    <citation type="submission" date="2013-01" db="EMBL/GenBank/DDBJ databases">
        <authorList>
            <person name="Harkins D.M."/>
            <person name="Durkin A.S."/>
            <person name="Brinkac L.M."/>
            <person name="Haft D.H."/>
            <person name="Selengut J.D."/>
            <person name="Sanka R."/>
            <person name="DePew J."/>
            <person name="Purushe J."/>
            <person name="Hartskeerl R.A."/>
            <person name="Ahmed A."/>
            <person name="van der Linden H."/>
            <person name="Goris M.G.A."/>
            <person name="Vinetz J.M."/>
            <person name="Sutton G.G."/>
            <person name="Nierman W.C."/>
            <person name="Fouts D.E."/>
        </authorList>
    </citation>
    <scope>NUCLEOTIDE SEQUENCE [LARGE SCALE GENOMIC DNA]</scope>
    <source>
        <strain evidence="1 2">MAVJ 401</strain>
    </source>
</reference>
<comment type="caution">
    <text evidence="1">The sequence shown here is derived from an EMBL/GenBank/DDBJ whole genome shotgun (WGS) entry which is preliminary data.</text>
</comment>
<evidence type="ECO:0000313" key="2">
    <source>
        <dbReference type="Proteomes" id="UP000012106"/>
    </source>
</evidence>
<sequence>MSSFFVFQKSIDAEHLISIFHFSRIQKRKKSIPKRTFE</sequence>
<dbReference type="AlphaFoldDB" id="M6JVL1"/>
<accession>M6JVL1</accession>
<gene>
    <name evidence="1" type="ORF">LEP1GSC063_1409</name>
</gene>
<evidence type="ECO:0000313" key="1">
    <source>
        <dbReference type="EMBL" id="EMN23680.1"/>
    </source>
</evidence>